<dbReference type="SUPFAM" id="SSF142338">
    <property type="entry name" value="CofD-like"/>
    <property type="match status" value="1"/>
</dbReference>
<dbReference type="EMBL" id="LAZR01002886">
    <property type="protein sequence ID" value="KKN24390.1"/>
    <property type="molecule type" value="Genomic_DNA"/>
</dbReference>
<evidence type="ECO:0000313" key="3">
    <source>
        <dbReference type="EMBL" id="KKN24390.1"/>
    </source>
</evidence>
<dbReference type="Pfam" id="PF01933">
    <property type="entry name" value="CofD"/>
    <property type="match status" value="1"/>
</dbReference>
<gene>
    <name evidence="3" type="ORF">LCGC14_0895370</name>
</gene>
<protein>
    <recommendedName>
        <fullName evidence="4">2-phospho-L-lactate transferase</fullName>
    </recommendedName>
</protein>
<dbReference type="GO" id="GO:0043743">
    <property type="term" value="F:LPPG:FO 2-phospho-L-lactate transferase activity"/>
    <property type="evidence" value="ECO:0007669"/>
    <property type="project" value="InterPro"/>
</dbReference>
<accession>A0A0F9NY36</accession>
<name>A0A0F9NY36_9ZZZZ</name>
<dbReference type="HAMAP" id="MF_01257">
    <property type="entry name" value="CofD"/>
    <property type="match status" value="1"/>
</dbReference>
<reference evidence="3" key="1">
    <citation type="journal article" date="2015" name="Nature">
        <title>Complex archaea that bridge the gap between prokaryotes and eukaryotes.</title>
        <authorList>
            <person name="Spang A."/>
            <person name="Saw J.H."/>
            <person name="Jorgensen S.L."/>
            <person name="Zaremba-Niedzwiedzka K."/>
            <person name="Martijn J."/>
            <person name="Lind A.E."/>
            <person name="van Eijk R."/>
            <person name="Schleper C."/>
            <person name="Guy L."/>
            <person name="Ettema T.J."/>
        </authorList>
    </citation>
    <scope>NUCLEOTIDE SEQUENCE</scope>
</reference>
<proteinExistence type="inferred from homology"/>
<evidence type="ECO:0008006" key="4">
    <source>
        <dbReference type="Google" id="ProtNLM"/>
    </source>
</evidence>
<keyword evidence="2" id="KW-0460">Magnesium</keyword>
<dbReference type="GO" id="GO:0000287">
    <property type="term" value="F:magnesium ion binding"/>
    <property type="evidence" value="ECO:0007669"/>
    <property type="project" value="InterPro"/>
</dbReference>
<dbReference type="PANTHER" id="PTHR43007:SF1">
    <property type="entry name" value="2-PHOSPHO-L-LACTATE TRANSFERASE"/>
    <property type="match status" value="1"/>
</dbReference>
<dbReference type="InterPro" id="IPR038136">
    <property type="entry name" value="CofD-like_dom_sf"/>
</dbReference>
<evidence type="ECO:0000256" key="2">
    <source>
        <dbReference type="ARBA" id="ARBA00022842"/>
    </source>
</evidence>
<keyword evidence="1" id="KW-0808">Transferase</keyword>
<dbReference type="AlphaFoldDB" id="A0A0F9NY36"/>
<evidence type="ECO:0000256" key="1">
    <source>
        <dbReference type="ARBA" id="ARBA00022679"/>
    </source>
</evidence>
<dbReference type="PANTHER" id="PTHR43007">
    <property type="entry name" value="2-PHOSPHO-L-LACTATE TRANSFERASE"/>
    <property type="match status" value="1"/>
</dbReference>
<comment type="caution">
    <text evidence="3">The sequence shown here is derived from an EMBL/GenBank/DDBJ whole genome shotgun (WGS) entry which is preliminary data.</text>
</comment>
<dbReference type="Gene3D" id="3.40.50.10680">
    <property type="entry name" value="CofD-like domains"/>
    <property type="match status" value="1"/>
</dbReference>
<organism evidence="3">
    <name type="scientific">marine sediment metagenome</name>
    <dbReference type="NCBI Taxonomy" id="412755"/>
    <lineage>
        <taxon>unclassified sequences</taxon>
        <taxon>metagenomes</taxon>
        <taxon>ecological metagenomes</taxon>
    </lineage>
</organism>
<dbReference type="InterPro" id="IPR010115">
    <property type="entry name" value="FbiA/CofD"/>
</dbReference>
<dbReference type="Gene3D" id="1.10.8.240">
    <property type="entry name" value="CofD-like domain"/>
    <property type="match status" value="1"/>
</dbReference>
<dbReference type="NCBIfam" id="TIGR01819">
    <property type="entry name" value="F420_cofD"/>
    <property type="match status" value="1"/>
</dbReference>
<sequence length="311" mass="35120">MSENHYIVLAGGVGAAKLIEGLVSLVKPNLFKIIVNTGDDIELFGLKICPDLDIITYTLANLVDKEKGWGFVGDTFNSLSILKRFYDTGWFNAGDKDLAIHIYRTDLFKQGFNKAQITQMICKNLGVSSHLIPMCNESVETFIKTPSELMHFEKYFIKHRCEPEVLDIEFKGIEKAKPVDRTLEYIKKAERIFICPSNPIVSIGTILLVEGIREALLNVKDKVYGVSPIIQGATVKGPADILMKRLGLEISCVGVAKYYQDILGHFIIDNKDFKQKSRIEKLGIKTYCFDTLMTDINKKRELARFLLELSD</sequence>
<dbReference type="InterPro" id="IPR002882">
    <property type="entry name" value="CofD"/>
</dbReference>
<dbReference type="CDD" id="cd07186">
    <property type="entry name" value="CofD_like"/>
    <property type="match status" value="1"/>
</dbReference>